<dbReference type="SMART" id="SM00355">
    <property type="entry name" value="ZnF_C2H2"/>
    <property type="match status" value="3"/>
</dbReference>
<comment type="subcellular location">
    <subcellularLocation>
        <location evidence="2 3">Nucleus</location>
    </subcellularLocation>
</comment>
<keyword evidence="2 3" id="KW-0539">Nucleus</keyword>
<keyword evidence="1" id="KW-0862">Zinc</keyword>
<name>A0A6A6T2L0_9PLEO</name>
<feature type="region of interest" description="Disordered" evidence="4">
    <location>
        <begin position="79"/>
        <end position="120"/>
    </location>
</feature>
<protein>
    <recommendedName>
        <fullName evidence="9">Homeobox domain-containing protein</fullName>
    </recommendedName>
</protein>
<feature type="compositionally biased region" description="Polar residues" evidence="4">
    <location>
        <begin position="301"/>
        <end position="316"/>
    </location>
</feature>
<dbReference type="SMART" id="SM00389">
    <property type="entry name" value="HOX"/>
    <property type="match status" value="1"/>
</dbReference>
<evidence type="ECO:0000259" key="5">
    <source>
        <dbReference type="PROSITE" id="PS50071"/>
    </source>
</evidence>
<organism evidence="7 8">
    <name type="scientific">Lophiostoma macrostomum CBS 122681</name>
    <dbReference type="NCBI Taxonomy" id="1314788"/>
    <lineage>
        <taxon>Eukaryota</taxon>
        <taxon>Fungi</taxon>
        <taxon>Dikarya</taxon>
        <taxon>Ascomycota</taxon>
        <taxon>Pezizomycotina</taxon>
        <taxon>Dothideomycetes</taxon>
        <taxon>Pleosporomycetidae</taxon>
        <taxon>Pleosporales</taxon>
        <taxon>Lophiostomataceae</taxon>
        <taxon>Lophiostoma</taxon>
    </lineage>
</organism>
<keyword evidence="2 3" id="KW-0238">DNA-binding</keyword>
<feature type="domain" description="Homeobox" evidence="5">
    <location>
        <begin position="111"/>
        <end position="171"/>
    </location>
</feature>
<dbReference type="InterPro" id="IPR013087">
    <property type="entry name" value="Znf_C2H2_type"/>
</dbReference>
<dbReference type="PROSITE" id="PS00028">
    <property type="entry name" value="ZINC_FINGER_C2H2_1"/>
    <property type="match status" value="1"/>
</dbReference>
<dbReference type="SUPFAM" id="SSF46689">
    <property type="entry name" value="Homeodomain-like"/>
    <property type="match status" value="1"/>
</dbReference>
<feature type="compositionally biased region" description="Low complexity" evidence="4">
    <location>
        <begin position="230"/>
        <end position="280"/>
    </location>
</feature>
<reference evidence="7" key="1">
    <citation type="journal article" date="2020" name="Stud. Mycol.">
        <title>101 Dothideomycetes genomes: a test case for predicting lifestyles and emergence of pathogens.</title>
        <authorList>
            <person name="Haridas S."/>
            <person name="Albert R."/>
            <person name="Binder M."/>
            <person name="Bloem J."/>
            <person name="Labutti K."/>
            <person name="Salamov A."/>
            <person name="Andreopoulos B."/>
            <person name="Baker S."/>
            <person name="Barry K."/>
            <person name="Bills G."/>
            <person name="Bluhm B."/>
            <person name="Cannon C."/>
            <person name="Castanera R."/>
            <person name="Culley D."/>
            <person name="Daum C."/>
            <person name="Ezra D."/>
            <person name="Gonzalez J."/>
            <person name="Henrissat B."/>
            <person name="Kuo A."/>
            <person name="Liang C."/>
            <person name="Lipzen A."/>
            <person name="Lutzoni F."/>
            <person name="Magnuson J."/>
            <person name="Mondo S."/>
            <person name="Nolan M."/>
            <person name="Ohm R."/>
            <person name="Pangilinan J."/>
            <person name="Park H.-J."/>
            <person name="Ramirez L."/>
            <person name="Alfaro M."/>
            <person name="Sun H."/>
            <person name="Tritt A."/>
            <person name="Yoshinaga Y."/>
            <person name="Zwiers L.-H."/>
            <person name="Turgeon B."/>
            <person name="Goodwin S."/>
            <person name="Spatafora J."/>
            <person name="Crous P."/>
            <person name="Grigoriev I."/>
        </authorList>
    </citation>
    <scope>NUCLEOTIDE SEQUENCE</scope>
    <source>
        <strain evidence="7">CBS 122681</strain>
    </source>
</reference>
<dbReference type="PROSITE" id="PS50157">
    <property type="entry name" value="ZINC_FINGER_C2H2_2"/>
    <property type="match status" value="1"/>
</dbReference>
<evidence type="ECO:0000256" key="3">
    <source>
        <dbReference type="RuleBase" id="RU000682"/>
    </source>
</evidence>
<evidence type="ECO:0000313" key="7">
    <source>
        <dbReference type="EMBL" id="KAF2654309.1"/>
    </source>
</evidence>
<dbReference type="PROSITE" id="PS50071">
    <property type="entry name" value="HOMEOBOX_2"/>
    <property type="match status" value="1"/>
</dbReference>
<proteinExistence type="predicted"/>
<feature type="region of interest" description="Disordered" evidence="4">
    <location>
        <begin position="230"/>
        <end position="322"/>
    </location>
</feature>
<dbReference type="Pfam" id="PF00046">
    <property type="entry name" value="Homeodomain"/>
    <property type="match status" value="1"/>
</dbReference>
<keyword evidence="1" id="KW-0479">Metal-binding</keyword>
<dbReference type="GO" id="GO:0003677">
    <property type="term" value="F:DNA binding"/>
    <property type="evidence" value="ECO:0007669"/>
    <property type="project" value="UniProtKB-UniRule"/>
</dbReference>
<sequence>MESGFEFSDLETLFGSGPLDNDLGSYAWAFDSHLIDASCIDEFHTPDFIDTGNLDTTSSCLLLNGEDPAPILSEDYNAPVSWTTEPSPVKTPGLDPAGSKARPEGGERQSTWQRAPQPRLPREAVQALEEAFTVSCYPEPDMLSKLADQTRQSVKRIRNWFGNARARKPRLDDAVYDIGQQPEPKRLSQENLDRLQGNPDPTCLNPMEAFLISEEDVDASLKPLNDYTSLSSTSSLPNLQKASRPPVVPSRAPSIASSRPSSMKSAGSSRSNSSNVSCFGRSRRRGRRCSDWRAGPYGKQRATSTNSAPPQDSRASTDGDPLYPAATEEVAKVFLCTFCWQSFCNKYDWIRHETPVHAPQQSWLCCSDGPHSMLSCTFCGIPTPSSSHMITEHNYRPCASNPEEDRTFYRKDHFIQHLHQVHFKGSKHPDNDFRCHPITSPAEQTLSNYGFLEQVTKAHRKRQPYPPGHQNLHCGFCGTCLCDWKSRCAHVAAHFTSGSSCTAAKWWPERKETNLASLDVASSGGQVWSCRFHTCPPQFGIDFLGWQPYCTICSWMPSRNDTCSIEEHLESHKLRACDQSLYTDVLV</sequence>
<evidence type="ECO:0000256" key="2">
    <source>
        <dbReference type="PROSITE-ProRule" id="PRU00108"/>
    </source>
</evidence>
<keyword evidence="1" id="KW-0863">Zinc-finger</keyword>
<dbReference type="EMBL" id="MU004366">
    <property type="protein sequence ID" value="KAF2654309.1"/>
    <property type="molecule type" value="Genomic_DNA"/>
</dbReference>
<dbReference type="OrthoDB" id="10056939at2759"/>
<dbReference type="InterPro" id="IPR001356">
    <property type="entry name" value="HD"/>
</dbReference>
<evidence type="ECO:0000313" key="8">
    <source>
        <dbReference type="Proteomes" id="UP000799324"/>
    </source>
</evidence>
<dbReference type="Gene3D" id="1.10.10.60">
    <property type="entry name" value="Homeodomain-like"/>
    <property type="match status" value="1"/>
</dbReference>
<feature type="domain" description="C2H2-type" evidence="6">
    <location>
        <begin position="334"/>
        <end position="362"/>
    </location>
</feature>
<evidence type="ECO:0008006" key="9">
    <source>
        <dbReference type="Google" id="ProtNLM"/>
    </source>
</evidence>
<dbReference type="AlphaFoldDB" id="A0A6A6T2L0"/>
<dbReference type="GO" id="GO:0005634">
    <property type="term" value="C:nucleus"/>
    <property type="evidence" value="ECO:0007669"/>
    <property type="project" value="UniProtKB-SubCell"/>
</dbReference>
<evidence type="ECO:0000259" key="6">
    <source>
        <dbReference type="PROSITE" id="PS50157"/>
    </source>
</evidence>
<dbReference type="Proteomes" id="UP000799324">
    <property type="component" value="Unassembled WGS sequence"/>
</dbReference>
<keyword evidence="2 3" id="KW-0371">Homeobox</keyword>
<dbReference type="GO" id="GO:0008270">
    <property type="term" value="F:zinc ion binding"/>
    <property type="evidence" value="ECO:0007669"/>
    <property type="project" value="UniProtKB-KW"/>
</dbReference>
<dbReference type="CDD" id="cd00086">
    <property type="entry name" value="homeodomain"/>
    <property type="match status" value="1"/>
</dbReference>
<keyword evidence="8" id="KW-1185">Reference proteome</keyword>
<feature type="compositionally biased region" description="Basic and acidic residues" evidence="4">
    <location>
        <begin position="183"/>
        <end position="193"/>
    </location>
</feature>
<feature type="DNA-binding region" description="Homeobox" evidence="2">
    <location>
        <begin position="113"/>
        <end position="172"/>
    </location>
</feature>
<gene>
    <name evidence="7" type="ORF">K491DRAFT_759046</name>
</gene>
<dbReference type="InterPro" id="IPR009057">
    <property type="entry name" value="Homeodomain-like_sf"/>
</dbReference>
<accession>A0A6A6T2L0</accession>
<feature type="region of interest" description="Disordered" evidence="4">
    <location>
        <begin position="180"/>
        <end position="201"/>
    </location>
</feature>
<evidence type="ECO:0000256" key="4">
    <source>
        <dbReference type="SAM" id="MobiDB-lite"/>
    </source>
</evidence>
<evidence type="ECO:0000256" key="1">
    <source>
        <dbReference type="PROSITE-ProRule" id="PRU00042"/>
    </source>
</evidence>